<feature type="compositionally biased region" description="Low complexity" evidence="1">
    <location>
        <begin position="87"/>
        <end position="108"/>
    </location>
</feature>
<dbReference type="EMBL" id="JAAAHW010009812">
    <property type="protein sequence ID" value="KAF9936048.1"/>
    <property type="molecule type" value="Genomic_DNA"/>
</dbReference>
<comment type="caution">
    <text evidence="2">The sequence shown here is derived from an EMBL/GenBank/DDBJ whole genome shotgun (WGS) entry which is preliminary data.</text>
</comment>
<feature type="compositionally biased region" description="Low complexity" evidence="1">
    <location>
        <begin position="161"/>
        <end position="179"/>
    </location>
</feature>
<protein>
    <submittedName>
        <fullName evidence="2">Uncharacterized protein</fullName>
    </submittedName>
</protein>
<keyword evidence="3" id="KW-1185">Reference proteome</keyword>
<gene>
    <name evidence="2" type="ORF">BGZ65_002783</name>
</gene>
<feature type="compositionally biased region" description="Polar residues" evidence="1">
    <location>
        <begin position="423"/>
        <end position="444"/>
    </location>
</feature>
<accession>A0A9P6IKW6</accession>
<dbReference type="AlphaFoldDB" id="A0A9P6IKW6"/>
<feature type="compositionally biased region" description="Low complexity" evidence="1">
    <location>
        <begin position="257"/>
        <end position="271"/>
    </location>
</feature>
<feature type="compositionally biased region" description="Low complexity" evidence="1">
    <location>
        <begin position="196"/>
        <end position="214"/>
    </location>
</feature>
<feature type="region of interest" description="Disordered" evidence="1">
    <location>
        <begin position="420"/>
        <end position="444"/>
    </location>
</feature>
<feature type="compositionally biased region" description="Basic and acidic residues" evidence="1">
    <location>
        <begin position="229"/>
        <end position="241"/>
    </location>
</feature>
<reference evidence="2" key="1">
    <citation type="journal article" date="2020" name="Fungal Divers.">
        <title>Resolving the Mortierellaceae phylogeny through synthesis of multi-gene phylogenetics and phylogenomics.</title>
        <authorList>
            <person name="Vandepol N."/>
            <person name="Liber J."/>
            <person name="Desiro A."/>
            <person name="Na H."/>
            <person name="Kennedy M."/>
            <person name="Barry K."/>
            <person name="Grigoriev I.V."/>
            <person name="Miller A.N."/>
            <person name="O'Donnell K."/>
            <person name="Stajich J.E."/>
            <person name="Bonito G."/>
        </authorList>
    </citation>
    <scope>NUCLEOTIDE SEQUENCE</scope>
    <source>
        <strain evidence="2">MES-2147</strain>
    </source>
</reference>
<evidence type="ECO:0000256" key="1">
    <source>
        <dbReference type="SAM" id="MobiDB-lite"/>
    </source>
</evidence>
<proteinExistence type="predicted"/>
<feature type="non-terminal residue" evidence="2">
    <location>
        <position position="444"/>
    </location>
</feature>
<feature type="region of interest" description="Disordered" evidence="1">
    <location>
        <begin position="87"/>
        <end position="272"/>
    </location>
</feature>
<feature type="compositionally biased region" description="Polar residues" evidence="1">
    <location>
        <begin position="133"/>
        <end position="146"/>
    </location>
</feature>
<dbReference type="Proteomes" id="UP000749646">
    <property type="component" value="Unassembled WGS sequence"/>
</dbReference>
<organism evidence="2 3">
    <name type="scientific">Modicella reniformis</name>
    <dbReference type="NCBI Taxonomy" id="1440133"/>
    <lineage>
        <taxon>Eukaryota</taxon>
        <taxon>Fungi</taxon>
        <taxon>Fungi incertae sedis</taxon>
        <taxon>Mucoromycota</taxon>
        <taxon>Mortierellomycotina</taxon>
        <taxon>Mortierellomycetes</taxon>
        <taxon>Mortierellales</taxon>
        <taxon>Mortierellaceae</taxon>
        <taxon>Modicella</taxon>
    </lineage>
</organism>
<evidence type="ECO:0000313" key="3">
    <source>
        <dbReference type="Proteomes" id="UP000749646"/>
    </source>
</evidence>
<name>A0A9P6IKW6_9FUNG</name>
<evidence type="ECO:0000313" key="2">
    <source>
        <dbReference type="EMBL" id="KAF9936048.1"/>
    </source>
</evidence>
<sequence>IANMKSKMPGMMPGMLQSTPDLIQSHSQPLQPHQETVVKTEGVYLQTTSHPSVAMPPPLHHHPMAYGNLAQNPPLAHSGHSALLAAASSSGAIKRRPSTSGITSSPSPLMENAMVNNSSNGMGTPVPSFATIPGQNMQQQQQTSRDPSAETHPGPSSILGSTAPSPSPSLSSAAIAINPGTPTGGSHKNAKKARHSSVTSLTSPSSATPKTLATGNAPTTSGRNRKSSGKKDSANKKKDSMVEDGGGADPTAQIVVTTSTSSTTTTTTTTTPKDLAASSSAVTLNHVGNIGSPGMSVHQQAAIAADLAAVRVANRKKSPLPATSPALASAVVSGNNDLNNNATTATTITQDVNPVTFVTGPDFTNSSRHGFENMTSNYYASTTPHQAMLNSTDGIGNNTAENEWAATLEGLEFMNWDTHDGETSSGPMQSSSFLSSMGVNGTTV</sequence>